<keyword evidence="1" id="KW-0812">Transmembrane</keyword>
<keyword evidence="1" id="KW-0472">Membrane</keyword>
<evidence type="ECO:0000313" key="3">
    <source>
        <dbReference type="Proteomes" id="UP000464317"/>
    </source>
</evidence>
<dbReference type="KEGG" id="mfel:JPM2_0220"/>
<dbReference type="EMBL" id="AP022325">
    <property type="protein sequence ID" value="BBU47329.1"/>
    <property type="molecule type" value="Genomic_DNA"/>
</dbReference>
<keyword evidence="1" id="KW-1133">Transmembrane helix</keyword>
<protein>
    <submittedName>
        <fullName evidence="2">ABC transporter permease</fullName>
    </submittedName>
</protein>
<evidence type="ECO:0000256" key="1">
    <source>
        <dbReference type="SAM" id="Phobius"/>
    </source>
</evidence>
<feature type="transmembrane region" description="Helical" evidence="1">
    <location>
        <begin position="21"/>
        <end position="44"/>
    </location>
</feature>
<feature type="transmembrane region" description="Helical" evidence="1">
    <location>
        <begin position="599"/>
        <end position="620"/>
    </location>
</feature>
<feature type="transmembrane region" description="Helical" evidence="1">
    <location>
        <begin position="50"/>
        <end position="70"/>
    </location>
</feature>
<dbReference type="RefSeq" id="WP_161552863.1">
    <property type="nucleotide sequence ID" value="NZ_AP022325.1"/>
</dbReference>
<name>A0A809SDU8_9BACT</name>
<dbReference type="AlphaFoldDB" id="A0A809SDU8"/>
<accession>A0A809SDU8</accession>
<gene>
    <name evidence="2" type="primary">abc_1</name>
    <name evidence="2" type="ORF">JPM2_0220</name>
</gene>
<evidence type="ECO:0000313" key="2">
    <source>
        <dbReference type="EMBL" id="BBU47329.1"/>
    </source>
</evidence>
<reference evidence="2 3" key="1">
    <citation type="submission" date="2020-01" db="EMBL/GenBank/DDBJ databases">
        <title>Complete genome sequence of Mycoplasma felis strain Myco-2.</title>
        <authorList>
            <person name="Kinoshita Y."/>
            <person name="Niwa H."/>
            <person name="Uchida-Fujii E."/>
            <person name="Nukada T."/>
        </authorList>
    </citation>
    <scope>NUCLEOTIDE SEQUENCE [LARGE SCALE GENOMIC DNA]</scope>
    <source>
        <strain evidence="2 3">Myco-2</strain>
    </source>
</reference>
<feature type="transmembrane region" description="Helical" evidence="1">
    <location>
        <begin position="167"/>
        <end position="186"/>
    </location>
</feature>
<dbReference type="Proteomes" id="UP000464317">
    <property type="component" value="Chromosome"/>
</dbReference>
<sequence length="625" mass="72581">MNSLRHYVFFIHKLILKKKNTIIIPMIILLSSFIFFGVFSFIEINNNQKLLFIYILVFIELLITIFFAALKSINVYKDLEDEGIELLTLSKPISRKSIIWGKTISNLLFAFYWTLIILISNTIIIWSLNILNTHWNLILITIGVFYLSYILFGYLSSLIAYKTNTKIAITLPILLFSPLAIGGTVISGKSTSTANNFAYYLNIPYENHSTGKRLNAEQFYLNNQNDSYYIIPNGYQNDNFRNDQKKFLNLAYSNSKNSAKEWQIYSYLVTPYQMLDIFNVNNTNIFDTFSSNNTTNLSNYLFYNQLDSFSYNYDLLSKSNLKQYDVIDKSQSTESTNATETQPAIDAVIVNKKAYLVPGALKNKSIKENLINTNIIYARENADSFNVEFPEDNNSFTTTDNLVGEIKWPYLLDLLENLTFQDYALKFFDDINENIKDFSQEETKIYFIENLTNAINSDSSHLLQINDVSSIVLNPASIKNKNIKNLTEKKVYLAIGLLYFAYFTYNDSKLLDAILFNENTQNYEPEQFLLKIDNYNYKLGGYASFTPKQIIQEEEINGSKQAKIVIRYDLSKSDNYLFQPLEEIYEISRSNIKVVEKNIYFGIWGILGILLLVWNNKLYYRKDYK</sequence>
<feature type="transmembrane region" description="Helical" evidence="1">
    <location>
        <begin position="104"/>
        <end position="128"/>
    </location>
</feature>
<keyword evidence="3" id="KW-1185">Reference proteome</keyword>
<feature type="transmembrane region" description="Helical" evidence="1">
    <location>
        <begin position="134"/>
        <end position="155"/>
    </location>
</feature>
<proteinExistence type="predicted"/>
<organism evidence="2 3">
    <name type="scientific">Mycoplasmopsis felis</name>
    <dbReference type="NCBI Taxonomy" id="33923"/>
    <lineage>
        <taxon>Bacteria</taxon>
        <taxon>Bacillati</taxon>
        <taxon>Mycoplasmatota</taxon>
        <taxon>Mycoplasmoidales</taxon>
        <taxon>Metamycoplasmataceae</taxon>
        <taxon>Mycoplasmopsis</taxon>
    </lineage>
</organism>